<protein>
    <submittedName>
        <fullName evidence="1">Uncharacterized protein</fullName>
    </submittedName>
</protein>
<dbReference type="EMBL" id="MUNK01000002">
    <property type="protein sequence ID" value="OTA39672.1"/>
    <property type="molecule type" value="Genomic_DNA"/>
</dbReference>
<comment type="caution">
    <text evidence="1">The sequence shown here is derived from an EMBL/GenBank/DDBJ whole genome shotgun (WGS) entry which is preliminary data.</text>
</comment>
<keyword evidence="2" id="KW-1185">Reference proteome</keyword>
<dbReference type="AlphaFoldDB" id="A0A1Z5TUH0"/>
<name>A0A1Z5TUH0_HORWE</name>
<dbReference type="Proteomes" id="UP000194280">
    <property type="component" value="Unassembled WGS sequence"/>
</dbReference>
<evidence type="ECO:0000313" key="1">
    <source>
        <dbReference type="EMBL" id="OTA39672.1"/>
    </source>
</evidence>
<dbReference type="InParanoid" id="A0A1Z5TUH0"/>
<gene>
    <name evidence="1" type="ORF">BTJ68_00439</name>
</gene>
<proteinExistence type="predicted"/>
<sequence length="60" mass="6472">MDLAITVRFGATGGRAALTFGHGGVHLGDDLVQRAELLFELAEFVLEVEEDAMVEPAMVR</sequence>
<evidence type="ECO:0000313" key="2">
    <source>
        <dbReference type="Proteomes" id="UP000194280"/>
    </source>
</evidence>
<organism evidence="1 2">
    <name type="scientific">Hortaea werneckii EXF-2000</name>
    <dbReference type="NCBI Taxonomy" id="1157616"/>
    <lineage>
        <taxon>Eukaryota</taxon>
        <taxon>Fungi</taxon>
        <taxon>Dikarya</taxon>
        <taxon>Ascomycota</taxon>
        <taxon>Pezizomycotina</taxon>
        <taxon>Dothideomycetes</taxon>
        <taxon>Dothideomycetidae</taxon>
        <taxon>Mycosphaerellales</taxon>
        <taxon>Teratosphaeriaceae</taxon>
        <taxon>Hortaea</taxon>
    </lineage>
</organism>
<reference evidence="1 2" key="1">
    <citation type="submission" date="2017-01" db="EMBL/GenBank/DDBJ databases">
        <title>The recent genome duplication of the halophilic yeast Hortaea werneckii: insights from long-read sequencing.</title>
        <authorList>
            <person name="Sinha S."/>
            <person name="Flibotte S."/>
            <person name="Neira M."/>
            <person name="Lenassi M."/>
            <person name="Gostincar C."/>
            <person name="Stajich J.E."/>
            <person name="Nislow C.E."/>
        </authorList>
    </citation>
    <scope>NUCLEOTIDE SEQUENCE [LARGE SCALE GENOMIC DNA]</scope>
    <source>
        <strain evidence="1 2">EXF-2000</strain>
    </source>
</reference>
<dbReference type="VEuPathDB" id="FungiDB:BTJ68_00439"/>
<accession>A0A1Z5TUH0</accession>